<sequence length="218" mass="24980">MFFEDDPLGLYSTDIKYEGSTRSTQDCIDDFMNRLYGIRKIKEMTILTHGEHYALMLTFESEDYIVFIKSGLTSGYLGEGPKGTSLIIRLAEEAGIPIKELNITTALLKRINSSRATQKDIEFIKSKGKESFNYERLCLRIVNKEYVQRAKDTFKKNKDIIFVKTEDEKTKDAVEIDRTKALKMLQEIHEAVTKSKNSNILSDFGNISSILSFIKSFL</sequence>
<evidence type="ECO:0000313" key="2">
    <source>
        <dbReference type="Proteomes" id="UP000184275"/>
    </source>
</evidence>
<name>A0A1M6WC30_9BACT</name>
<proteinExistence type="predicted"/>
<organism evidence="1 2">
    <name type="scientific">Fibrobacter intestinalis</name>
    <dbReference type="NCBI Taxonomy" id="28122"/>
    <lineage>
        <taxon>Bacteria</taxon>
        <taxon>Pseudomonadati</taxon>
        <taxon>Fibrobacterota</taxon>
        <taxon>Fibrobacteria</taxon>
        <taxon>Fibrobacterales</taxon>
        <taxon>Fibrobacteraceae</taxon>
        <taxon>Fibrobacter</taxon>
    </lineage>
</organism>
<keyword evidence="2" id="KW-1185">Reference proteome</keyword>
<dbReference type="RefSeq" id="WP_143159441.1">
    <property type="nucleotide sequence ID" value="NZ_FRAW01000023.1"/>
</dbReference>
<dbReference type="EMBL" id="FRAW01000023">
    <property type="protein sequence ID" value="SHK91126.1"/>
    <property type="molecule type" value="Genomic_DNA"/>
</dbReference>
<accession>A0A1M6WC30</accession>
<dbReference type="Proteomes" id="UP000184275">
    <property type="component" value="Unassembled WGS sequence"/>
</dbReference>
<protein>
    <submittedName>
        <fullName evidence="1">Uncharacterized protein</fullName>
    </submittedName>
</protein>
<reference evidence="2" key="1">
    <citation type="submission" date="2016-11" db="EMBL/GenBank/DDBJ databases">
        <authorList>
            <person name="Varghese N."/>
            <person name="Submissions S."/>
        </authorList>
    </citation>
    <scope>NUCLEOTIDE SEQUENCE [LARGE SCALE GENOMIC DNA]</scope>
    <source>
        <strain evidence="2">UWOS</strain>
    </source>
</reference>
<dbReference type="AlphaFoldDB" id="A0A1M6WC30"/>
<evidence type="ECO:0000313" key="1">
    <source>
        <dbReference type="EMBL" id="SHK91126.1"/>
    </source>
</evidence>
<gene>
    <name evidence="1" type="ORF">SAMN05720469_12317</name>
</gene>